<dbReference type="EMBL" id="CXWD01000037">
    <property type="protein sequence ID" value="CTQ77593.1"/>
    <property type="molecule type" value="Genomic_DNA"/>
</dbReference>
<evidence type="ECO:0000313" key="3">
    <source>
        <dbReference type="Proteomes" id="UP000053235"/>
    </source>
</evidence>
<dbReference type="SUPFAM" id="SSF53850">
    <property type="entry name" value="Periplasmic binding protein-like II"/>
    <property type="match status" value="1"/>
</dbReference>
<dbReference type="InterPro" id="IPR001638">
    <property type="entry name" value="Solute-binding_3/MltF_N"/>
</dbReference>
<dbReference type="AlphaFoldDB" id="A0A0M7AUY0"/>
<evidence type="ECO:0000313" key="2">
    <source>
        <dbReference type="EMBL" id="CTQ77593.1"/>
    </source>
</evidence>
<dbReference type="Pfam" id="PF00497">
    <property type="entry name" value="SBP_bac_3"/>
    <property type="match status" value="1"/>
</dbReference>
<dbReference type="Gene3D" id="3.40.190.10">
    <property type="entry name" value="Periplasmic binding protein-like II"/>
    <property type="match status" value="2"/>
</dbReference>
<dbReference type="SMART" id="SM00062">
    <property type="entry name" value="PBPb"/>
    <property type="match status" value="1"/>
</dbReference>
<sequence length="282" mass="30797">MARVAKKSLSASTFILALFGVWIAVLLMGSPAISQELRLVTSPWPPSNYLDDEGQPTGLSVAIIDAIKDKLGLSTPIEVIPWARGYKIAQSEPNILLFTAARTPEREEMGFTFIAPAVMWTHGLLAKKDSGIDIQSLEGARLQGVTAVGVRGSWQVKLLQESGIDTVEADDQETCARMLLAGRVDVWITSQLQASVVLENIDAEQSSVEPVFIHRRSPSYLMVSNGTDPQLLKKWQDAFDELKNSGALHTVAEEWSEQLGIPLIYDPEEGFSAKNDGFNTTG</sequence>
<dbReference type="PANTHER" id="PTHR38834">
    <property type="entry name" value="PERIPLASMIC SUBSTRATE BINDING PROTEIN FAMILY 3"/>
    <property type="match status" value="1"/>
</dbReference>
<name>A0A0M7AUY0_9HYPH</name>
<reference evidence="3" key="1">
    <citation type="submission" date="2015-07" db="EMBL/GenBank/DDBJ databases">
        <authorList>
            <person name="Rodrigo-Torres Lidia"/>
            <person name="Arahal R.David."/>
        </authorList>
    </citation>
    <scope>NUCLEOTIDE SEQUENCE [LARGE SCALE GENOMIC DNA]</scope>
    <source>
        <strain evidence="3">CECT 5112</strain>
    </source>
</reference>
<organism evidence="2 3">
    <name type="scientific">Roseibium alexandrii</name>
    <dbReference type="NCBI Taxonomy" id="388408"/>
    <lineage>
        <taxon>Bacteria</taxon>
        <taxon>Pseudomonadati</taxon>
        <taxon>Pseudomonadota</taxon>
        <taxon>Alphaproteobacteria</taxon>
        <taxon>Hyphomicrobiales</taxon>
        <taxon>Stappiaceae</taxon>
        <taxon>Roseibium</taxon>
    </lineage>
</organism>
<dbReference type="PANTHER" id="PTHR38834:SF3">
    <property type="entry name" value="SOLUTE-BINDING PROTEIN FAMILY 3_N-TERMINAL DOMAIN-CONTAINING PROTEIN"/>
    <property type="match status" value="1"/>
</dbReference>
<dbReference type="STRING" id="388408.LAX5112_04969"/>
<feature type="domain" description="Solute-binding protein family 3/N-terminal" evidence="1">
    <location>
        <begin position="36"/>
        <end position="259"/>
    </location>
</feature>
<evidence type="ECO:0000259" key="1">
    <source>
        <dbReference type="SMART" id="SM00062"/>
    </source>
</evidence>
<keyword evidence="3" id="KW-1185">Reference proteome</keyword>
<proteinExistence type="predicted"/>
<gene>
    <name evidence="2" type="primary">fliY_2</name>
    <name evidence="2" type="ORF">LAX5112_04969</name>
</gene>
<dbReference type="Proteomes" id="UP000053235">
    <property type="component" value="Unassembled WGS sequence"/>
</dbReference>
<accession>A0A0M7AUY0</accession>
<protein>
    <submittedName>
        <fullName evidence="2">Sulfate starvation-induced protein 7</fullName>
    </submittedName>
</protein>